<evidence type="ECO:0000313" key="2">
    <source>
        <dbReference type="EnsemblMetazoa" id="SCAU013383-PA"/>
    </source>
</evidence>
<organism evidence="2 3">
    <name type="scientific">Stomoxys calcitrans</name>
    <name type="common">Stable fly</name>
    <name type="synonym">Conops calcitrans</name>
    <dbReference type="NCBI Taxonomy" id="35570"/>
    <lineage>
        <taxon>Eukaryota</taxon>
        <taxon>Metazoa</taxon>
        <taxon>Ecdysozoa</taxon>
        <taxon>Arthropoda</taxon>
        <taxon>Hexapoda</taxon>
        <taxon>Insecta</taxon>
        <taxon>Pterygota</taxon>
        <taxon>Neoptera</taxon>
        <taxon>Endopterygota</taxon>
        <taxon>Diptera</taxon>
        <taxon>Brachycera</taxon>
        <taxon>Muscomorpha</taxon>
        <taxon>Muscoidea</taxon>
        <taxon>Muscidae</taxon>
        <taxon>Stomoxys</taxon>
    </lineage>
</organism>
<dbReference type="PANTHER" id="PTHR42774">
    <property type="entry name" value="PHOSPHOTRANSFERASE SYSTEM TRANSPORT PROTEIN"/>
    <property type="match status" value="1"/>
</dbReference>
<dbReference type="EnsemblMetazoa" id="SCAU013383-RC">
    <property type="protein sequence ID" value="SCAU013383-PC"/>
    <property type="gene ID" value="SCAU013383"/>
</dbReference>
<dbReference type="GO" id="GO:0006000">
    <property type="term" value="P:fructose metabolic process"/>
    <property type="evidence" value="ECO:0007669"/>
    <property type="project" value="InterPro"/>
</dbReference>
<dbReference type="CDD" id="cd01939">
    <property type="entry name" value="Ketohexokinase"/>
    <property type="match status" value="1"/>
</dbReference>
<dbReference type="OrthoDB" id="204058at2759"/>
<dbReference type="Proteomes" id="UP000095300">
    <property type="component" value="Unassembled WGS sequence"/>
</dbReference>
<dbReference type="InterPro" id="IPR034093">
    <property type="entry name" value="KHK"/>
</dbReference>
<gene>
    <name evidence="2" type="primary">106093057</name>
</gene>
<name>A0A1I8Q2V5_STOCA</name>
<dbReference type="InterPro" id="IPR029056">
    <property type="entry name" value="Ribokinase-like"/>
</dbReference>
<dbReference type="STRING" id="35570.A0A1I8Q2V5"/>
<feature type="domain" description="Carbohydrate kinase PfkB" evidence="1">
    <location>
        <begin position="6"/>
        <end position="308"/>
    </location>
</feature>
<keyword evidence="3" id="KW-1185">Reference proteome</keyword>
<protein>
    <recommendedName>
        <fullName evidence="1">Carbohydrate kinase PfkB domain-containing protein</fullName>
    </recommendedName>
</protein>
<dbReference type="InterPro" id="IPR052562">
    <property type="entry name" value="Ketohexokinase-related"/>
</dbReference>
<dbReference type="VEuPathDB" id="VectorBase:SCAU013383"/>
<dbReference type="Gene3D" id="3.40.1190.20">
    <property type="match status" value="1"/>
</dbReference>
<dbReference type="KEGG" id="scac:106093057"/>
<dbReference type="EnsemblMetazoa" id="SCAU013383-RA">
    <property type="protein sequence ID" value="SCAU013383-PA"/>
    <property type="gene ID" value="SCAU013383"/>
</dbReference>
<proteinExistence type="predicted"/>
<reference evidence="2" key="2">
    <citation type="submission" date="2020-05" db="UniProtKB">
        <authorList>
            <consortium name="EnsemblMetazoa"/>
        </authorList>
    </citation>
    <scope>IDENTIFICATION</scope>
    <source>
        <strain evidence="2">USDA</strain>
    </source>
</reference>
<accession>A0A1I8Q2V5</accession>
<reference evidence="3" key="1">
    <citation type="submission" date="2015-05" db="EMBL/GenBank/DDBJ databases">
        <authorList>
            <person name="Wilson R.K."/>
            <person name="Warren W.C."/>
            <person name="Olafson P."/>
        </authorList>
    </citation>
    <scope>NUCLEOTIDE SEQUENCE [LARGE SCALE GENOMIC DNA]</scope>
    <source>
        <strain evidence="3">USDA</strain>
    </source>
</reference>
<dbReference type="AlphaFoldDB" id="A0A1I8Q2V5"/>
<dbReference type="GO" id="GO:0004454">
    <property type="term" value="F:ketohexokinase activity"/>
    <property type="evidence" value="ECO:0007669"/>
    <property type="project" value="InterPro"/>
</dbReference>
<dbReference type="Pfam" id="PF00294">
    <property type="entry name" value="PfkB"/>
    <property type="match status" value="1"/>
</dbReference>
<dbReference type="EnsemblMetazoa" id="SCAU013383-RB">
    <property type="protein sequence ID" value="SCAU013383-PB"/>
    <property type="gene ID" value="SCAU013383"/>
</dbReference>
<dbReference type="SUPFAM" id="SSF53613">
    <property type="entry name" value="Ribokinase-like"/>
    <property type="match status" value="1"/>
</dbReference>
<sequence>MAEDEKHILCVGMCVLDIIHVCAEYPKEDTDKRCQSGYWQRGGNASNNCTVLRKLGVPCEFLGMISNSPAFGFLYDDCRQRQIIIKNCPNIDMDPPFSSIILAQSKGTRTIVHSNPGFPILTFEHFKKIDLSSYAWIHFEGRSVEETVQMIDMIRLFNKNHKKSIRISLEMEKLNKELFRLACRADLVFISRDMAEHMGWSSAQEAIYKTRQIIKDIQSKENGENNLPWPTPCLISPWGSECSDCLSSSDEYASLPACDVNEVVDSLGAGDTFVAACIYALNYLKKSLAESVKYANKVAAFKIQHRGYDDLEQME</sequence>
<evidence type="ECO:0000313" key="3">
    <source>
        <dbReference type="Proteomes" id="UP000095300"/>
    </source>
</evidence>
<dbReference type="InterPro" id="IPR011611">
    <property type="entry name" value="PfkB_dom"/>
</dbReference>
<dbReference type="PANTHER" id="PTHR42774:SF3">
    <property type="entry name" value="KETOHEXOKINASE"/>
    <property type="match status" value="1"/>
</dbReference>
<evidence type="ECO:0000259" key="1">
    <source>
        <dbReference type="Pfam" id="PF00294"/>
    </source>
</evidence>